<dbReference type="Proteomes" id="UP000191024">
    <property type="component" value="Chromosome A"/>
</dbReference>
<evidence type="ECO:0000256" key="2">
    <source>
        <dbReference type="ARBA" id="ARBA00022801"/>
    </source>
</evidence>
<dbReference type="EMBL" id="LT598462">
    <property type="protein sequence ID" value="SCU78981.1"/>
    <property type="molecule type" value="Genomic_DNA"/>
</dbReference>
<dbReference type="InterPro" id="IPR017853">
    <property type="entry name" value="GH"/>
</dbReference>
<dbReference type="GO" id="GO:0050295">
    <property type="term" value="F:steryl-beta-glucosidase activity"/>
    <property type="evidence" value="ECO:0007669"/>
    <property type="project" value="TreeGrafter"/>
</dbReference>
<dbReference type="Gene3D" id="2.60.40.1180">
    <property type="entry name" value="Golgi alpha-mannosidase II"/>
    <property type="match status" value="1"/>
</dbReference>
<dbReference type="InterPro" id="IPR052066">
    <property type="entry name" value="Glycosphingolipid_Hydrolases"/>
</dbReference>
<proteinExistence type="inferred from homology"/>
<dbReference type="PROSITE" id="PS00659">
    <property type="entry name" value="GLYCOSYL_HYDROL_F5"/>
    <property type="match status" value="1"/>
</dbReference>
<feature type="domain" description="Glycoside hydrolase family 5 C-terminal" evidence="5">
    <location>
        <begin position="625"/>
        <end position="713"/>
    </location>
</feature>
<keyword evidence="3" id="KW-0326">Glycosidase</keyword>
<dbReference type="InterPro" id="IPR041036">
    <property type="entry name" value="GH5_C"/>
</dbReference>
<evidence type="ECO:0000256" key="3">
    <source>
        <dbReference type="ARBA" id="ARBA00023295"/>
    </source>
</evidence>
<gene>
    <name evidence="6" type="ORF">LAMI_0A06832G</name>
</gene>
<dbReference type="SUPFAM" id="SSF51445">
    <property type="entry name" value="(Trans)glycosidases"/>
    <property type="match status" value="1"/>
</dbReference>
<dbReference type="InterPro" id="IPR018087">
    <property type="entry name" value="Glyco_hydro_5_CS"/>
</dbReference>
<keyword evidence="7" id="KW-1185">Reference proteome</keyword>
<reference evidence="6 7" key="1">
    <citation type="submission" date="2016-03" db="EMBL/GenBank/DDBJ databases">
        <authorList>
            <person name="Devillers H."/>
        </authorList>
    </citation>
    <scope>NUCLEOTIDE SEQUENCE [LARGE SCALE GENOMIC DNA]</scope>
    <source>
        <strain evidence="6">CBS 11717</strain>
    </source>
</reference>
<dbReference type="Gene3D" id="3.20.20.80">
    <property type="entry name" value="Glycosidases"/>
    <property type="match status" value="2"/>
</dbReference>
<dbReference type="GO" id="GO:0005975">
    <property type="term" value="P:carbohydrate metabolic process"/>
    <property type="evidence" value="ECO:0007669"/>
    <property type="project" value="InterPro"/>
</dbReference>
<keyword evidence="2" id="KW-0378">Hydrolase</keyword>
<dbReference type="GO" id="GO:1904462">
    <property type="term" value="P:ergosteryl 3-beta-D-glucoside catabolic process"/>
    <property type="evidence" value="ECO:0007669"/>
    <property type="project" value="TreeGrafter"/>
</dbReference>
<evidence type="ECO:0000313" key="7">
    <source>
        <dbReference type="Proteomes" id="UP000191024"/>
    </source>
</evidence>
<dbReference type="STRING" id="1230905.A0A1G4IQD8"/>
<evidence type="ECO:0000256" key="4">
    <source>
        <dbReference type="SAM" id="MobiDB-lite"/>
    </source>
</evidence>
<name>A0A1G4IQD8_9SACH</name>
<dbReference type="Pfam" id="PF18564">
    <property type="entry name" value="Glyco_hydro_5_C"/>
    <property type="match status" value="1"/>
</dbReference>
<evidence type="ECO:0000313" key="6">
    <source>
        <dbReference type="EMBL" id="SCU78981.1"/>
    </source>
</evidence>
<feature type="region of interest" description="Disordered" evidence="4">
    <location>
        <begin position="585"/>
        <end position="607"/>
    </location>
</feature>
<accession>A0A1G4IQD8</accession>
<evidence type="ECO:0000256" key="1">
    <source>
        <dbReference type="ARBA" id="ARBA00005641"/>
    </source>
</evidence>
<dbReference type="AlphaFoldDB" id="A0A1G4IQD8"/>
<protein>
    <submittedName>
        <fullName evidence="6">LAMI_0A06832g1_1</fullName>
    </submittedName>
</protein>
<sequence>MPEKIHVSAKGAFLDPDGNEIVLRGVNFDSSAKNPVKPTSTSHSPLTSGFYDDASEVSYEDNLTKIEELAVHLVRLKSLGYNCIRFPLTWEALEHEGPQVYDFGYMDYLIEVFRQIQEVGGIYVYLDPHQDVWSRFTGGSGAPLWSLHCAGLEPNRFASTEAAILHNFYIDPATGEEREPYPKMLWPTNYNRLAAQTMFTLFFGGKQIAPKCVVNGQNIQDYLQDRFIEAILTFYARLIKKAPELVEKNCVIGLETINEPSCGYFCDPDLSQIPKSRKLKRGTTPSGFQSFMLGEGIATEVPTYEISIFGPRKTGTKLIDPQGESAWLSKEERNQIDKVHGWIRSDEWEAGKCIWRLHGVWEFSQDGNPRMLKPDYFYHINGESTEFTIREFTNTLFVDFYAKYRAGVRKICQESLIFLQPPTLQEPPKLKDSELIDKRTVYACHFYDGMSLMFKTWNRYYNVDTLGIMRGKYKNPVFSIVFGENNIKKCFRRQLYEMAVEGKEFLGQGVPVFFTEIGMPFDMDNKSAYKDGVYSSQSSALDALGFALEGNNLSFSLWCYCHQNNHKWGDVWNNEDFSIWSQDDADRPLKSRPTVDSSYKMPNSNDANSSEMDFSGFRALDAIMRPFPVKIHGQFLEAEFDLTKAVYALHIHGKANSGMENGSVETFSLICLPQCHFPMKSVTVKSSSGRFSYDTETQLLKWYHDPGRQEIVIEKVQTNDEDFAEPGGSDDCKIT</sequence>
<dbReference type="PANTHER" id="PTHR31308">
    <property type="match status" value="1"/>
</dbReference>
<dbReference type="FunFam" id="3.20.20.80:FF:000174">
    <property type="entry name" value="YIR007W-like protein"/>
    <property type="match status" value="1"/>
</dbReference>
<feature type="compositionally biased region" description="Polar residues" evidence="4">
    <location>
        <begin position="594"/>
        <end position="607"/>
    </location>
</feature>
<dbReference type="InterPro" id="IPR013780">
    <property type="entry name" value="Glyco_hydro_b"/>
</dbReference>
<comment type="similarity">
    <text evidence="1">Belongs to the glycosyl hydrolase 5 (cellulase A) family.</text>
</comment>
<dbReference type="PANTHER" id="PTHR31308:SF5">
    <property type="entry name" value="ERGOSTERYL-BETA-GLUCOSIDASE"/>
    <property type="match status" value="1"/>
</dbReference>
<dbReference type="OrthoDB" id="9971853at2759"/>
<organism evidence="6 7">
    <name type="scientific">Lachancea mirantina</name>
    <dbReference type="NCBI Taxonomy" id="1230905"/>
    <lineage>
        <taxon>Eukaryota</taxon>
        <taxon>Fungi</taxon>
        <taxon>Dikarya</taxon>
        <taxon>Ascomycota</taxon>
        <taxon>Saccharomycotina</taxon>
        <taxon>Saccharomycetes</taxon>
        <taxon>Saccharomycetales</taxon>
        <taxon>Saccharomycetaceae</taxon>
        <taxon>Lachancea</taxon>
    </lineage>
</organism>
<evidence type="ECO:0000259" key="5">
    <source>
        <dbReference type="Pfam" id="PF18564"/>
    </source>
</evidence>